<dbReference type="Proteomes" id="UP000026961">
    <property type="component" value="Chromosome 9"/>
</dbReference>
<evidence type="ECO:0000256" key="8">
    <source>
        <dbReference type="ARBA" id="ARBA00022729"/>
    </source>
</evidence>
<evidence type="ECO:0000256" key="2">
    <source>
        <dbReference type="ARBA" id="ARBA00001913"/>
    </source>
</evidence>
<evidence type="ECO:0000256" key="13">
    <source>
        <dbReference type="ARBA" id="ARBA00030238"/>
    </source>
</evidence>
<feature type="domain" description="Glycosyl hydrolase family 13 catalytic" evidence="16">
    <location>
        <begin position="697"/>
        <end position="1035"/>
    </location>
</feature>
<evidence type="ECO:0000256" key="11">
    <source>
        <dbReference type="ARBA" id="ARBA00023277"/>
    </source>
</evidence>
<evidence type="ECO:0000256" key="6">
    <source>
        <dbReference type="ARBA" id="ARBA00012595"/>
    </source>
</evidence>
<sequence>MGKQMAALCGFLLVALLWLTPDVAHAQTQILFQGFNWDSWKKQGGYMPGRLYDLNASKYGTKAELKSLIAAFHAKGIKCVADIVVNHRCADDKDGRGVYCIFKGGGPRGCLDWGPSMICCDDTQYSDGTGHRDTGADFAAAPDIDHLNPLVQRELSDWLRWLRRDVGFDGWRLDFAKGYSAAVARTYVQNARPSFVVAEIWNSLSYDGDGKPAANQDGQRQELVNWVKQVGGPATAFDFTTKGILQSAVQGELWRMRDKDGKAPGMIGWYPEKAVTFVDNHDTGSTQRMWPFPSDKVILGYAYILTHPGVPCIFYDHVFDWNLKQEINALAATRKRNGINAGSKLRVLAAESDMYVAMVDERVITKIGPRIDVGNIIPSDFHIVAHGNDYCVWEKNGLRVPEPEANAPRTIGNADGLDCLLRVPTRTWTTLTWIAKEKEEMMTAHVGPTLSQLPRRTKPESKPPRDVVCIGFWLTFTEQKPGRIWRWMRCSLKPPVTYGASSRPHRIAHPHRLLVLIVNCGNLIQVIARRGPSSTSSNKPASFRRWRRAEPRWPWLCAADAAPQAALNHASPPMELVDRLQALGRVLLGRRQTRHLVEVLESAKTRVPVLTAAPRRSGPARDELRRPKSRPETIPREALVVEFGGAFNGEVERRHVVRKLTGEGWNMRRAMAKRIASMSSLLLIALLCLSSHLAQAQVLFQGFNWESWKKQGGWYNFLHGHVDDIAATGVTHVWLPPPSHSVAPQGYMPGRLYDLDSSKYGTGAELRSLIAAFHSKGIKCVADIVINHRCADYKDSRGIYCIFEGGTPDSRLDWGPDMICSDDTQYSNGRGHRDTGADFGAAPDIDHLNTRVQTELSDWLNWLKSDVGFDGWRLDFAKGYSATVAKTYVDNTDPSFVVAEIWSNMRYDGNGEPSWNQDGDRQELVNWAQAVGGPASAFDFTTKGELQAAVQGELWRMKDGNGKAPGMIGWLPEKAVTFIDNHDTGSTQNSWPFPSDKVMQGYAYILTHPGVPCIFYDHVFDWNLKQEISTLAAVRSRNEIHPGSKLKVLAAEGDVYVAMIDDKVITKIGTRYDVGNLIPSDFHVVAHGNNYCIWEKSGLRGFNWESWKRQGGWYNFLHSHVDDIAATGVTHVWLPPPSHSVAPQGYMPGRLYDLDASKYGTGAELRSLIAAFHSKSIKCVADIVINHRCADYKDSRGIYCIFEGGTPDSRLDWGPDMICSDDTQYSNGRGHRDTGADFGAAPDIDHLNTRVQRELSDWLNWLKSDVGFDGWRLDFAKGYSAAVAKTYVDNTDPSFVVAEIWSNMRYDGNGEPSWNQDGDRQELVNWAQAVGGPASAFDFTTKGELQAAVQGELWRMKDGNGKAPGMIGWLPEKAVTFIDNHDTGSTQNSWPFPSDKVMQGYAYILTHPGVPCIFYDHVFDWNLKQEISTLAAVRSRNEIHPGSKLNILAADGDVYVAMIDDKVITKIGTRYDVGNLIPSDFHVVAHGNNYCVWEKSGLRVPAGRRH</sequence>
<evidence type="ECO:0000256" key="12">
    <source>
        <dbReference type="ARBA" id="ARBA00023295"/>
    </source>
</evidence>
<evidence type="ECO:0000256" key="3">
    <source>
        <dbReference type="ARBA" id="ARBA00002195"/>
    </source>
</evidence>
<dbReference type="InterPro" id="IPR012850">
    <property type="entry name" value="A-amylase_bs_C"/>
</dbReference>
<dbReference type="InterPro" id="IPR013780">
    <property type="entry name" value="Glyco_hydro_b"/>
</dbReference>
<proteinExistence type="inferred from homology"/>
<keyword evidence="11" id="KW-0119">Carbohydrate metabolism</keyword>
<accession>A0A0E0B3V2</accession>
<keyword evidence="9" id="KW-0378">Hydrolase</keyword>
<evidence type="ECO:0000313" key="18">
    <source>
        <dbReference type="EnsemblPlants" id="OGLUM09G13220.1"/>
    </source>
</evidence>
<feature type="domain" description="Alpha-amylase C-terminal beta-sheet" evidence="17">
    <location>
        <begin position="335"/>
        <end position="395"/>
    </location>
</feature>
<evidence type="ECO:0000256" key="9">
    <source>
        <dbReference type="ARBA" id="ARBA00022801"/>
    </source>
</evidence>
<evidence type="ECO:0000256" key="1">
    <source>
        <dbReference type="ARBA" id="ARBA00000548"/>
    </source>
</evidence>
<dbReference type="Gene3D" id="2.60.40.1180">
    <property type="entry name" value="Golgi alpha-mannosidase II"/>
    <property type="match status" value="3"/>
</dbReference>
<dbReference type="Pfam" id="PF00128">
    <property type="entry name" value="Alpha-amylase"/>
    <property type="match status" value="2"/>
</dbReference>
<dbReference type="STRING" id="40148.A0A0E0B3V2"/>
<dbReference type="FunFam" id="3.20.20.80:FF:000058">
    <property type="entry name" value="Alpha-amylase 1"/>
    <property type="match status" value="3"/>
</dbReference>
<dbReference type="SUPFAM" id="SSF51445">
    <property type="entry name" value="(Trans)glycosidases"/>
    <property type="match status" value="3"/>
</dbReference>
<dbReference type="eggNOG" id="KOG0471">
    <property type="taxonomic scope" value="Eukaryota"/>
</dbReference>
<keyword evidence="19" id="KW-1185">Reference proteome</keyword>
<dbReference type="CDD" id="cd11314">
    <property type="entry name" value="AmyAc_arch_bac_plant_AmyA"/>
    <property type="match status" value="3"/>
</dbReference>
<dbReference type="PRINTS" id="PR00110">
    <property type="entry name" value="ALPHAAMYLASE"/>
</dbReference>
<evidence type="ECO:0000259" key="16">
    <source>
        <dbReference type="SMART" id="SM00642"/>
    </source>
</evidence>
<evidence type="ECO:0000256" key="7">
    <source>
        <dbReference type="ARBA" id="ARBA00022723"/>
    </source>
</evidence>
<keyword evidence="12" id="KW-0326">Glycosidase</keyword>
<protein>
    <recommendedName>
        <fullName evidence="6">alpha-amylase</fullName>
        <ecNumber evidence="6">3.2.1.1</ecNumber>
    </recommendedName>
    <alternativeName>
        <fullName evidence="13">1,4-alpha-D-glucan glucanohydrolase</fullName>
    </alternativeName>
</protein>
<dbReference type="Gene3D" id="3.20.20.80">
    <property type="entry name" value="Glycosidases"/>
    <property type="match status" value="3"/>
</dbReference>
<evidence type="ECO:0000259" key="17">
    <source>
        <dbReference type="SMART" id="SM00810"/>
    </source>
</evidence>
<evidence type="ECO:0000256" key="15">
    <source>
        <dbReference type="SAM" id="SignalP"/>
    </source>
</evidence>
<dbReference type="EC" id="3.2.1.1" evidence="6"/>
<dbReference type="SMART" id="SM00810">
    <property type="entry name" value="Alpha-amyl_C2"/>
    <property type="match status" value="3"/>
</dbReference>
<dbReference type="InterPro" id="IPR017853">
    <property type="entry name" value="GH"/>
</dbReference>
<feature type="domain" description="Alpha-amylase C-terminal beta-sheet" evidence="17">
    <location>
        <begin position="1435"/>
        <end position="1495"/>
    </location>
</feature>
<dbReference type="Pfam" id="PF07821">
    <property type="entry name" value="Alpha-amyl_C2"/>
    <property type="match status" value="3"/>
</dbReference>
<evidence type="ECO:0000256" key="4">
    <source>
        <dbReference type="ARBA" id="ARBA00008061"/>
    </source>
</evidence>
<keyword evidence="10" id="KW-0106">Calcium</keyword>
<dbReference type="SMART" id="SM00642">
    <property type="entry name" value="Aamy"/>
    <property type="match status" value="3"/>
</dbReference>
<keyword evidence="8 15" id="KW-0732">Signal</keyword>
<dbReference type="InterPro" id="IPR006046">
    <property type="entry name" value="Alpha_amylase"/>
</dbReference>
<feature type="chain" id="PRO_5002354281" description="alpha-amylase" evidence="15">
    <location>
        <begin position="27"/>
        <end position="1506"/>
    </location>
</feature>
<evidence type="ECO:0000256" key="10">
    <source>
        <dbReference type="ARBA" id="ARBA00022837"/>
    </source>
</evidence>
<feature type="domain" description="Alpha-amylase C-terminal beta-sheet" evidence="17">
    <location>
        <begin position="1036"/>
        <end position="1096"/>
    </location>
</feature>
<dbReference type="EnsemblPlants" id="OGLUM09G13220.1">
    <property type="protein sequence ID" value="OGLUM09G13220.1"/>
    <property type="gene ID" value="OGLUM09G13220"/>
</dbReference>
<feature type="signal peptide" evidence="15">
    <location>
        <begin position="1"/>
        <end position="26"/>
    </location>
</feature>
<evidence type="ECO:0000256" key="5">
    <source>
        <dbReference type="ARBA" id="ARBA00011245"/>
    </source>
</evidence>
<keyword evidence="7" id="KW-0479">Metal-binding</keyword>
<dbReference type="FunFam" id="2.60.40.1180:FF:000021">
    <property type="entry name" value="Alpha-amylase"/>
    <property type="match status" value="3"/>
</dbReference>
<dbReference type="GO" id="GO:0005509">
    <property type="term" value="F:calcium ion binding"/>
    <property type="evidence" value="ECO:0007669"/>
    <property type="project" value="InterPro"/>
</dbReference>
<dbReference type="Gramene" id="OGLUM09G13220.1">
    <property type="protein sequence ID" value="OGLUM09G13220.1"/>
    <property type="gene ID" value="OGLUM09G13220"/>
</dbReference>
<organism evidence="18">
    <name type="scientific">Oryza glumipatula</name>
    <dbReference type="NCBI Taxonomy" id="40148"/>
    <lineage>
        <taxon>Eukaryota</taxon>
        <taxon>Viridiplantae</taxon>
        <taxon>Streptophyta</taxon>
        <taxon>Embryophyta</taxon>
        <taxon>Tracheophyta</taxon>
        <taxon>Spermatophyta</taxon>
        <taxon>Magnoliopsida</taxon>
        <taxon>Liliopsida</taxon>
        <taxon>Poales</taxon>
        <taxon>Poaceae</taxon>
        <taxon>BOP clade</taxon>
        <taxon>Oryzoideae</taxon>
        <taxon>Oryzeae</taxon>
        <taxon>Oryzinae</taxon>
        <taxon>Oryza</taxon>
    </lineage>
</organism>
<dbReference type="GO" id="GO:0005987">
    <property type="term" value="P:sucrose catabolic process"/>
    <property type="evidence" value="ECO:0007669"/>
    <property type="project" value="UniProtKB-ARBA"/>
</dbReference>
<dbReference type="PANTHER" id="PTHR43447">
    <property type="entry name" value="ALPHA-AMYLASE"/>
    <property type="match status" value="1"/>
</dbReference>
<comment type="similarity">
    <text evidence="4 14">Belongs to the glycosyl hydrolase 13 family.</text>
</comment>
<name>A0A0E0B3V2_9ORYZ</name>
<reference evidence="18" key="2">
    <citation type="submission" date="2018-05" db="EMBL/GenBank/DDBJ databases">
        <title>OgluRS3 (Oryza glumaepatula Reference Sequence Version 3).</title>
        <authorList>
            <person name="Zhang J."/>
            <person name="Kudrna D."/>
            <person name="Lee S."/>
            <person name="Talag J."/>
            <person name="Welchert J."/>
            <person name="Wing R.A."/>
        </authorList>
    </citation>
    <scope>NUCLEOTIDE SEQUENCE [LARGE SCALE GENOMIC DNA]</scope>
</reference>
<dbReference type="GO" id="GO:0005983">
    <property type="term" value="P:starch catabolic process"/>
    <property type="evidence" value="ECO:0007669"/>
    <property type="project" value="UniProtKB-ARBA"/>
</dbReference>
<comment type="subunit">
    <text evidence="5">Monomer.</text>
</comment>
<comment type="catalytic activity">
    <reaction evidence="1">
        <text>Endohydrolysis of (1-&gt;4)-alpha-D-glucosidic linkages in polysaccharides containing three or more (1-&gt;4)-alpha-linked D-glucose units.</text>
        <dbReference type="EC" id="3.2.1.1"/>
    </reaction>
</comment>
<dbReference type="InterPro" id="IPR006047">
    <property type="entry name" value="GH13_cat_dom"/>
</dbReference>
<evidence type="ECO:0000313" key="19">
    <source>
        <dbReference type="Proteomes" id="UP000026961"/>
    </source>
</evidence>
<dbReference type="SUPFAM" id="SSF51011">
    <property type="entry name" value="Glycosyl hydrolase domain"/>
    <property type="match status" value="3"/>
</dbReference>
<comment type="function">
    <text evidence="3">Important for breakdown of endosperm starch during germination.</text>
</comment>
<feature type="domain" description="Glycosyl hydrolase family 13 catalytic" evidence="16">
    <location>
        <begin position="1096"/>
        <end position="1434"/>
    </location>
</feature>
<feature type="domain" description="Glycosyl hydrolase family 13 catalytic" evidence="16">
    <location>
        <begin position="29"/>
        <end position="334"/>
    </location>
</feature>
<dbReference type="GO" id="GO:0004556">
    <property type="term" value="F:alpha-amylase activity"/>
    <property type="evidence" value="ECO:0007669"/>
    <property type="project" value="UniProtKB-EC"/>
</dbReference>
<evidence type="ECO:0000256" key="14">
    <source>
        <dbReference type="RuleBase" id="RU003615"/>
    </source>
</evidence>
<comment type="cofactor">
    <cofactor evidence="2">
        <name>Ca(2+)</name>
        <dbReference type="ChEBI" id="CHEBI:29108"/>
    </cofactor>
</comment>
<reference evidence="18" key="1">
    <citation type="submission" date="2015-04" db="UniProtKB">
        <authorList>
            <consortium name="EnsemblPlants"/>
        </authorList>
    </citation>
    <scope>IDENTIFICATION</scope>
</reference>